<sequence>MKSSEVLNKYVDSRKPKNKWVLNVSQVLYKFFKRNPHMAVTHDKLNVHYLTVRNAKKYVTNQYKHGDNLGTLSTYMAYLKKLNKKFMVSVFYKPKSTGNASTDEADDSINNPDTPGWKIMLPNPIKLLERVDKNNHSKASELQAQLSNAL</sequence>
<dbReference type="EMBL" id="CP034726">
    <property type="protein sequence ID" value="QBP18391.1"/>
    <property type="molecule type" value="Genomic_DNA"/>
</dbReference>
<dbReference type="AlphaFoldDB" id="A0A4P6ZKS0"/>
<evidence type="ECO:0000313" key="2">
    <source>
        <dbReference type="Proteomes" id="UP000294321"/>
    </source>
</evidence>
<name>A0A4P6ZKS0_9LACO</name>
<reference evidence="2" key="1">
    <citation type="submission" date="2018-12" db="EMBL/GenBank/DDBJ databases">
        <title>A new species of lactobacillus.</title>
        <authorList>
            <person name="Jian Y."/>
            <person name="Xin L."/>
            <person name="Hong Z.J."/>
            <person name="Ming L.Z."/>
            <person name="Hong X.Z."/>
        </authorList>
    </citation>
    <scope>NUCLEOTIDE SEQUENCE [LARGE SCALE GENOMIC DNA]</scope>
    <source>
        <strain evidence="2">HSLZ-75</strain>
    </source>
</reference>
<proteinExistence type="predicted"/>
<dbReference type="RefSeq" id="WP_133441950.1">
    <property type="nucleotide sequence ID" value="NZ_CP034726.1"/>
</dbReference>
<protein>
    <submittedName>
        <fullName evidence="1">Uncharacterized protein</fullName>
    </submittedName>
</protein>
<keyword evidence="2" id="KW-1185">Reference proteome</keyword>
<accession>A0A4P6ZKS0</accession>
<dbReference type="Proteomes" id="UP000294321">
    <property type="component" value="Chromosome"/>
</dbReference>
<organism evidence="1 2">
    <name type="scientific">Acetilactobacillus jinshanensis</name>
    <dbReference type="NCBI Taxonomy" id="1720083"/>
    <lineage>
        <taxon>Bacteria</taxon>
        <taxon>Bacillati</taxon>
        <taxon>Bacillota</taxon>
        <taxon>Bacilli</taxon>
        <taxon>Lactobacillales</taxon>
        <taxon>Lactobacillaceae</taxon>
        <taxon>Acetilactobacillus</taxon>
    </lineage>
</organism>
<gene>
    <name evidence="1" type="ORF">ELX58_04405</name>
</gene>
<evidence type="ECO:0000313" key="1">
    <source>
        <dbReference type="EMBL" id="QBP18391.1"/>
    </source>
</evidence>
<dbReference type="KEGG" id="lji:ELX58_04405"/>